<reference evidence="3 4" key="1">
    <citation type="submission" date="2024-12" db="EMBL/GenBank/DDBJ databases">
        <title>Forecasting of Potato common scab and diversities of Pathogenic streptomyces spp. in china.</title>
        <authorList>
            <person name="Handique U."/>
            <person name="Wu J."/>
        </authorList>
    </citation>
    <scope>NUCLEOTIDE SEQUENCE [LARGE SCALE GENOMIC DNA]</scope>
    <source>
        <strain evidence="3 4">ZRIMU1530</strain>
    </source>
</reference>
<protein>
    <submittedName>
        <fullName evidence="3">AAA family ATPase</fullName>
    </submittedName>
</protein>
<evidence type="ECO:0000259" key="2">
    <source>
        <dbReference type="Pfam" id="PF13191"/>
    </source>
</evidence>
<organism evidence="3 4">
    <name type="scientific">Streptomyces niveiscabiei</name>
    <dbReference type="NCBI Taxonomy" id="164115"/>
    <lineage>
        <taxon>Bacteria</taxon>
        <taxon>Bacillati</taxon>
        <taxon>Actinomycetota</taxon>
        <taxon>Actinomycetes</taxon>
        <taxon>Kitasatosporales</taxon>
        <taxon>Streptomycetaceae</taxon>
        <taxon>Streptomyces</taxon>
    </lineage>
</organism>
<name>A0ABW9I6I4_9ACTN</name>
<proteinExistence type="predicted"/>
<dbReference type="SUPFAM" id="SSF52540">
    <property type="entry name" value="P-loop containing nucleoside triphosphate hydrolases"/>
    <property type="match status" value="1"/>
</dbReference>
<evidence type="ECO:0000313" key="4">
    <source>
        <dbReference type="Proteomes" id="UP001631957"/>
    </source>
</evidence>
<dbReference type="InterPro" id="IPR011044">
    <property type="entry name" value="Quino_amine_DH_bsu"/>
</dbReference>
<feature type="domain" description="Orc1-like AAA ATPase" evidence="2">
    <location>
        <begin position="293"/>
        <end position="427"/>
    </location>
</feature>
<dbReference type="Pfam" id="PF13191">
    <property type="entry name" value="AAA_16"/>
    <property type="match status" value="1"/>
</dbReference>
<dbReference type="InterPro" id="IPR027417">
    <property type="entry name" value="P-loop_NTPase"/>
</dbReference>
<dbReference type="SUPFAM" id="SSF50998">
    <property type="entry name" value="Quinoprotein alcohol dehydrogenase-like"/>
    <property type="match status" value="1"/>
</dbReference>
<gene>
    <name evidence="3" type="ORF">ACKI18_45735</name>
</gene>
<comment type="caution">
    <text evidence="3">The sequence shown here is derived from an EMBL/GenBank/DDBJ whole genome shotgun (WGS) entry which is preliminary data.</text>
</comment>
<dbReference type="Gene3D" id="2.130.10.10">
    <property type="entry name" value="YVTN repeat-like/Quinoprotein amine dehydrogenase"/>
    <property type="match status" value="2"/>
</dbReference>
<dbReference type="InterPro" id="IPR011047">
    <property type="entry name" value="Quinoprotein_ADH-like_sf"/>
</dbReference>
<dbReference type="Proteomes" id="UP001631957">
    <property type="component" value="Unassembled WGS sequence"/>
</dbReference>
<keyword evidence="4" id="KW-1185">Reference proteome</keyword>
<accession>A0ABW9I6I4</accession>
<feature type="region of interest" description="Disordered" evidence="1">
    <location>
        <begin position="956"/>
        <end position="979"/>
    </location>
</feature>
<dbReference type="InterPro" id="IPR041664">
    <property type="entry name" value="AAA_16"/>
</dbReference>
<dbReference type="RefSeq" id="WP_409124111.1">
    <property type="nucleotide sequence ID" value="NZ_JBJVNI010000045.1"/>
</dbReference>
<evidence type="ECO:0000256" key="1">
    <source>
        <dbReference type="SAM" id="MobiDB-lite"/>
    </source>
</evidence>
<dbReference type="InterPro" id="IPR015943">
    <property type="entry name" value="WD40/YVTN_repeat-like_dom_sf"/>
</dbReference>
<dbReference type="SUPFAM" id="SSF50969">
    <property type="entry name" value="YVTN repeat-like/Quinoprotein amine dehydrogenase"/>
    <property type="match status" value="1"/>
</dbReference>
<dbReference type="EMBL" id="JBJVNI010000045">
    <property type="protein sequence ID" value="MFM9615970.1"/>
    <property type="molecule type" value="Genomic_DNA"/>
</dbReference>
<sequence>MSGVARASRRLIVIAVDDYADGNAEFTKGINEQVGVVTGWLADSALGPERQFSLRRPDVTLHSVQQVHRFLNVQDIAGARRREAIVIYITGHGQRGPSSGRHYLRFARTDDGRLPGTALTTSEVISAALGSSAEHVLVLVDSCFAGALANDVQPVLRDLTSRRKLASLAVVTSGDFDEQPLVGSFTELLRRTLEKIGAEETGFAKPYLSLREWREALESVQREDHGLVEARWVWPEQQLSDEASLCLPNPRFEAPQDLGTAVRELPDAAGLFDGYWRDRASGRIHSEDMGWYFSGRHHEMRTLTEFVTRGSGVLVVTGAAGSGKSALLARLVTLTDPVFLDQPDLSRVAAAVPADERPAAGSVDAAVLARNKTSLGLIEDLLRVLEAEAAPDGTAPLQALLECLTARARENRMPTLVIDALDEAQDSLACLNDVVLPIARLRVERHKPLVRMVVGVRSSPHDSPDVAEHLVDADADELLHRLCWALEGDRLPVPVTVQRTDGPGVADDIAAYVEALLAGDEAGPYADRREQAGIAARAVARAVAPSFLDGRLAADQLRTAQQVQEVTARTWQERLSRGTVALLHEDLHEVARQQGLPVTVLVRVLRATAFGAGSGLPWAEVWPGVAHALVAPGDSGASVEELAAAIRTVQTTRLTGYLARSEEDGRLTYRPVHQQVAKVLLEQPSSLAGTSPVAPGGDEVPPPLAEEHARITRELALLLPAERATAHPYVRRHLVAHATAGHVLDDEHVPLRLLSQETSHTLRERLGLPLPEDPEETHRTHVAAAALIEPYLTDAVDPASRHSSIALHALALRHREEPQEPGATVLSPRMVWWRSATNVLATPGQYVRALLTIDVSTGRTLVVAGTKQGAHVWDAADGRHLADLPAGLVDDLCVVRGNSRAFLATAGPRGVAIWDPLSGLRIHHSSTPASAVHVVTDGEDRWQLLSRYGHGLTRWKPDQNRSETVPFPTDEAGGQRRPAHTVIRDRRGRPLLVSAVSDGLVLQSLDDDAIHSRARIACRDVRRLLCLRRPGRTDMVLVASTGRVLSWDPDTGQVLPVGKGPAAFPAQFDLPDGRVVIALERRRHRSVEVWELGEGGWDLVADVTVGEITGLTTLPAADRWLVATAGEEGLRLWQPKPATPRTPPGMSVGPVTALTALRMPAADGRGHHRWIVGNPAGAVAMDLDGGNSTDLAVGMVDALHPVSPGRVAVRAGTGTRIWQPPTAGDQQGPRAAPGGSHLAVFQRRESSSDSCVVNWPPGSTHLARASYSGIFLEDVEGGPTEHITSVAFPRSRAVVALPASDGVTPWLAIGTDRGVSIWDLEGGREVVHLRVRGRRRSDTLALAVLRSAGSVLLAAADREGIHTWDTADWEPRARITTPWTKSLASVTLSPTRDVLASGSGHALHLWDPVSSELLHSLITAAPVDSIASVYEDGQVSLAIGGPAGLAAFRVNLPSPEPWARRETGGSGG</sequence>
<evidence type="ECO:0000313" key="3">
    <source>
        <dbReference type="EMBL" id="MFM9615970.1"/>
    </source>
</evidence>